<feature type="transmembrane region" description="Helical" evidence="9">
    <location>
        <begin position="120"/>
        <end position="143"/>
    </location>
</feature>
<dbReference type="Proteomes" id="UP000054359">
    <property type="component" value="Unassembled WGS sequence"/>
</dbReference>
<comment type="similarity">
    <text evidence="3 9">Belongs to the riboflavin transporter family.</text>
</comment>
<feature type="transmembrane region" description="Helical" evidence="9">
    <location>
        <begin position="212"/>
        <end position="231"/>
    </location>
</feature>
<feature type="transmembrane region" description="Helical" evidence="9">
    <location>
        <begin position="313"/>
        <end position="335"/>
    </location>
</feature>
<feature type="transmembrane region" description="Helical" evidence="9">
    <location>
        <begin position="279"/>
        <end position="301"/>
    </location>
</feature>
<feature type="transmembrane region" description="Helical" evidence="9">
    <location>
        <begin position="21"/>
        <end position="42"/>
    </location>
</feature>
<feature type="transmembrane region" description="Helical" evidence="9">
    <location>
        <begin position="62"/>
        <end position="83"/>
    </location>
</feature>
<protein>
    <recommendedName>
        <fullName evidence="9">Riboflavin transporter</fullName>
    </recommendedName>
</protein>
<evidence type="ECO:0000256" key="2">
    <source>
        <dbReference type="ARBA" id="ARBA00004651"/>
    </source>
</evidence>
<dbReference type="OMA" id="GPLIYWY"/>
<proteinExistence type="inferred from homology"/>
<evidence type="ECO:0000256" key="7">
    <source>
        <dbReference type="ARBA" id="ARBA00022989"/>
    </source>
</evidence>
<dbReference type="PANTHER" id="PTHR12929:SF10">
    <property type="entry name" value="RIBOFLAVIN TRANSPORTER"/>
    <property type="match status" value="1"/>
</dbReference>
<evidence type="ECO:0000313" key="10">
    <source>
        <dbReference type="EMBL" id="KFM77405.1"/>
    </source>
</evidence>
<gene>
    <name evidence="10" type="ORF">X975_15078</name>
</gene>
<organism evidence="10 11">
    <name type="scientific">Stegodyphus mimosarum</name>
    <name type="common">African social velvet spider</name>
    <dbReference type="NCBI Taxonomy" id="407821"/>
    <lineage>
        <taxon>Eukaryota</taxon>
        <taxon>Metazoa</taxon>
        <taxon>Ecdysozoa</taxon>
        <taxon>Arthropoda</taxon>
        <taxon>Chelicerata</taxon>
        <taxon>Arachnida</taxon>
        <taxon>Araneae</taxon>
        <taxon>Araneomorphae</taxon>
        <taxon>Entelegynae</taxon>
        <taxon>Eresoidea</taxon>
        <taxon>Eresidae</taxon>
        <taxon>Stegodyphus</taxon>
    </lineage>
</organism>
<dbReference type="Pfam" id="PF06237">
    <property type="entry name" value="SLC52_ribofla_tr"/>
    <property type="match status" value="1"/>
</dbReference>
<feature type="transmembrane region" description="Helical" evidence="9">
    <location>
        <begin position="342"/>
        <end position="363"/>
    </location>
</feature>
<dbReference type="OrthoDB" id="6411450at2759"/>
<evidence type="ECO:0000256" key="9">
    <source>
        <dbReference type="RuleBase" id="RU368035"/>
    </source>
</evidence>
<accession>A0A087UJ66</accession>
<feature type="transmembrane region" description="Helical" evidence="9">
    <location>
        <begin position="155"/>
        <end position="175"/>
    </location>
</feature>
<evidence type="ECO:0000256" key="4">
    <source>
        <dbReference type="ARBA" id="ARBA00022448"/>
    </source>
</evidence>
<name>A0A087UJ66_STEMI</name>
<dbReference type="InterPro" id="IPR009357">
    <property type="entry name" value="Riboflavin_transptr"/>
</dbReference>
<feature type="transmembrane region" description="Helical" evidence="9">
    <location>
        <begin position="95"/>
        <end position="114"/>
    </location>
</feature>
<keyword evidence="11" id="KW-1185">Reference proteome</keyword>
<dbReference type="GO" id="GO:0005886">
    <property type="term" value="C:plasma membrane"/>
    <property type="evidence" value="ECO:0007669"/>
    <property type="project" value="UniProtKB-SubCell"/>
</dbReference>
<dbReference type="STRING" id="407821.A0A087UJ66"/>
<evidence type="ECO:0000256" key="5">
    <source>
        <dbReference type="ARBA" id="ARBA00022475"/>
    </source>
</evidence>
<comment type="subcellular location">
    <subcellularLocation>
        <location evidence="2 9">Cell membrane</location>
        <topology evidence="2 9">Multi-pass membrane protein</topology>
    </subcellularLocation>
</comment>
<evidence type="ECO:0000256" key="6">
    <source>
        <dbReference type="ARBA" id="ARBA00022692"/>
    </source>
</evidence>
<feature type="non-terminal residue" evidence="10">
    <location>
        <position position="446"/>
    </location>
</feature>
<dbReference type="GO" id="GO:0032217">
    <property type="term" value="F:riboflavin transmembrane transporter activity"/>
    <property type="evidence" value="ECO:0007669"/>
    <property type="project" value="UniProtKB-UniRule"/>
</dbReference>
<sequence>MAEVRTVSGGLKMYDLKQRDFRVDLLSSLFGLGSWIAMTGLWVELPVLVQRLPEGWALPSQLALFLQVANVGPVAYGFFHHWWPKWVTERSATHFQLGVGALSTLFLIFMWSWTVNGISLAFFLLSFGLSLVDCTSSVVFLPFMANFKACYLTPYLAGEGLSGLVPSLVAIAQGIENPECVNETRTSIVNGTNMTYYVQTYQAKEPRFSPEWFFAILLAMVLLSWLAFVLLDKLPFCQKEKVTCFKGEECSAHEMEAFNKPTDISKDVSIHSPRYSRTLYIYLLFLQGWASVATFGIFPAIQPYSCLPYGDGPFHTAVTLCGVAYPAACLLAMFWEIRSIPSLSWISVVASIVSLYAVVTAVMSPHPPLLESEMGPPLVVLCWVFFMFTFSYIKTMVTVLLGDYWGHRALFWCGAVTQFGAVVGALLMFLLVNVFHVFKDDGLCII</sequence>
<feature type="transmembrane region" description="Helical" evidence="9">
    <location>
        <begin position="378"/>
        <end position="402"/>
    </location>
</feature>
<reference evidence="10 11" key="1">
    <citation type="submission" date="2013-11" db="EMBL/GenBank/DDBJ databases">
        <title>Genome sequencing of Stegodyphus mimosarum.</title>
        <authorList>
            <person name="Bechsgaard J."/>
        </authorList>
    </citation>
    <scope>NUCLEOTIDE SEQUENCE [LARGE SCALE GENOMIC DNA]</scope>
</reference>
<keyword evidence="7 9" id="KW-1133">Transmembrane helix</keyword>
<keyword evidence="6 9" id="KW-0812">Transmembrane</keyword>
<comment type="function">
    <text evidence="9">Plasma membrane transporter mediating the uptake by cells of the water soluble vitamin B2/riboflavin that plays a key role in biochemical oxidation-reduction reactions of the carbohydrate, lipid, and amino acid metabolism.</text>
</comment>
<evidence type="ECO:0000256" key="8">
    <source>
        <dbReference type="ARBA" id="ARBA00023136"/>
    </source>
</evidence>
<keyword evidence="8 9" id="KW-0472">Membrane</keyword>
<evidence type="ECO:0000313" key="11">
    <source>
        <dbReference type="Proteomes" id="UP000054359"/>
    </source>
</evidence>
<dbReference type="EMBL" id="KK120049">
    <property type="protein sequence ID" value="KFM77405.1"/>
    <property type="molecule type" value="Genomic_DNA"/>
</dbReference>
<keyword evidence="5 9" id="KW-1003">Cell membrane</keyword>
<comment type="catalytic activity">
    <reaction evidence="1 9">
        <text>riboflavin(in) = riboflavin(out)</text>
        <dbReference type="Rhea" id="RHEA:35015"/>
        <dbReference type="ChEBI" id="CHEBI:57986"/>
    </reaction>
</comment>
<dbReference type="PANTHER" id="PTHR12929">
    <property type="entry name" value="SOLUTE CARRIER FAMILY 52"/>
    <property type="match status" value="1"/>
</dbReference>
<evidence type="ECO:0000256" key="1">
    <source>
        <dbReference type="ARBA" id="ARBA00000215"/>
    </source>
</evidence>
<evidence type="ECO:0000256" key="3">
    <source>
        <dbReference type="ARBA" id="ARBA00006366"/>
    </source>
</evidence>
<keyword evidence="4 9" id="KW-0813">Transport</keyword>
<dbReference type="AlphaFoldDB" id="A0A087UJ66"/>
<feature type="transmembrane region" description="Helical" evidence="9">
    <location>
        <begin position="409"/>
        <end position="432"/>
    </location>
</feature>